<feature type="compositionally biased region" description="Low complexity" evidence="1">
    <location>
        <begin position="62"/>
        <end position="89"/>
    </location>
</feature>
<evidence type="ECO:0000256" key="1">
    <source>
        <dbReference type="SAM" id="MobiDB-lite"/>
    </source>
</evidence>
<dbReference type="GO" id="GO:0007031">
    <property type="term" value="P:peroxisome organization"/>
    <property type="evidence" value="ECO:0007669"/>
    <property type="project" value="InterPro"/>
</dbReference>
<protein>
    <recommendedName>
        <fullName evidence="5">Peroxisome biogenesis protein 22</fullName>
    </recommendedName>
</protein>
<gene>
    <name evidence="3" type="ORF">DM860_009002</name>
</gene>
<keyword evidence="2" id="KW-0812">Transmembrane</keyword>
<accession>A0A328D9I0</accession>
<dbReference type="EMBL" id="NQVE01000183">
    <property type="protein sequence ID" value="RAL41820.1"/>
    <property type="molecule type" value="Genomic_DNA"/>
</dbReference>
<keyword evidence="2" id="KW-0472">Membrane</keyword>
<reference evidence="3 4" key="1">
    <citation type="submission" date="2018-06" db="EMBL/GenBank/DDBJ databases">
        <title>The Genome of Cuscuta australis (Dodder) Provides Insight into the Evolution of Plant Parasitism.</title>
        <authorList>
            <person name="Liu H."/>
        </authorList>
    </citation>
    <scope>NUCLEOTIDE SEQUENCE [LARGE SCALE GENOMIC DNA]</scope>
    <source>
        <strain evidence="4">cv. Yunnan</strain>
        <tissue evidence="3">Vines</tissue>
    </source>
</reference>
<comment type="caution">
    <text evidence="3">The sequence shown here is derived from an EMBL/GenBank/DDBJ whole genome shotgun (WGS) entry which is preliminary data.</text>
</comment>
<dbReference type="PANTHER" id="PTHR34126:SF1">
    <property type="entry name" value="PEROXISOME BIOGENESIS PROTEIN 22"/>
    <property type="match status" value="1"/>
</dbReference>
<sequence length="270" mass="29872">MADSLKDIFTQLIKRFRSFLSVKDSRSIGAFAGLAFAVLFAWTLLRKSSCNQRRRLKPPTGGPSSSSSRTNRSSNAAAIETSTTTTACSPLPIDSRAQHVSDNVSQRITPMPMLGKIVKQRLNGGRKVTCQLLGVILEETTPEELQEKATVRSSVPRVLREITKRCDLYLMERVLDDESEEKVLCVLEDAGLFTSSGLVKDKVLFCSTENGRTSFVRQLDPDWHIDTNPEIVTQLVRFIKNQLHISPTKAGGLATNVYSATSLEQFFGCA</sequence>
<dbReference type="AlphaFoldDB" id="A0A328D9I0"/>
<evidence type="ECO:0000313" key="4">
    <source>
        <dbReference type="Proteomes" id="UP000249390"/>
    </source>
</evidence>
<evidence type="ECO:0000313" key="3">
    <source>
        <dbReference type="EMBL" id="RAL41820.1"/>
    </source>
</evidence>
<keyword evidence="2" id="KW-1133">Transmembrane helix</keyword>
<proteinExistence type="predicted"/>
<dbReference type="InterPro" id="IPR037485">
    <property type="entry name" value="PEX22"/>
</dbReference>
<evidence type="ECO:0000256" key="2">
    <source>
        <dbReference type="SAM" id="Phobius"/>
    </source>
</evidence>
<dbReference type="PANTHER" id="PTHR34126">
    <property type="entry name" value="PEROXISOME BIOGENESIS PROTEIN 22"/>
    <property type="match status" value="1"/>
</dbReference>
<feature type="transmembrane region" description="Helical" evidence="2">
    <location>
        <begin position="27"/>
        <end position="45"/>
    </location>
</feature>
<dbReference type="Pfam" id="PF22978">
    <property type="entry name" value="HAD_Pex22"/>
    <property type="match status" value="1"/>
</dbReference>
<evidence type="ECO:0008006" key="5">
    <source>
        <dbReference type="Google" id="ProtNLM"/>
    </source>
</evidence>
<organism evidence="3 4">
    <name type="scientific">Cuscuta australis</name>
    <dbReference type="NCBI Taxonomy" id="267555"/>
    <lineage>
        <taxon>Eukaryota</taxon>
        <taxon>Viridiplantae</taxon>
        <taxon>Streptophyta</taxon>
        <taxon>Embryophyta</taxon>
        <taxon>Tracheophyta</taxon>
        <taxon>Spermatophyta</taxon>
        <taxon>Magnoliopsida</taxon>
        <taxon>eudicotyledons</taxon>
        <taxon>Gunneridae</taxon>
        <taxon>Pentapetalae</taxon>
        <taxon>asterids</taxon>
        <taxon>lamiids</taxon>
        <taxon>Solanales</taxon>
        <taxon>Convolvulaceae</taxon>
        <taxon>Cuscuteae</taxon>
        <taxon>Cuscuta</taxon>
        <taxon>Cuscuta subgen. Grammica</taxon>
        <taxon>Cuscuta sect. Cleistogrammica</taxon>
    </lineage>
</organism>
<name>A0A328D9I0_9ASTE</name>
<feature type="region of interest" description="Disordered" evidence="1">
    <location>
        <begin position="52"/>
        <end position="93"/>
    </location>
</feature>
<keyword evidence="4" id="KW-1185">Reference proteome</keyword>
<dbReference type="Proteomes" id="UP000249390">
    <property type="component" value="Unassembled WGS sequence"/>
</dbReference>